<gene>
    <name evidence="10" type="ORF">GCM10009682_62760</name>
</gene>
<dbReference type="InterPro" id="IPR045378">
    <property type="entry name" value="LNT_N"/>
</dbReference>
<evidence type="ECO:0000256" key="3">
    <source>
        <dbReference type="ARBA" id="ARBA00022679"/>
    </source>
</evidence>
<keyword evidence="5 8" id="KW-1133">Transmembrane helix</keyword>
<evidence type="ECO:0000256" key="5">
    <source>
        <dbReference type="ARBA" id="ARBA00022989"/>
    </source>
</evidence>
<evidence type="ECO:0000313" key="10">
    <source>
        <dbReference type="EMBL" id="GAA1836137.1"/>
    </source>
</evidence>
<feature type="transmembrane region" description="Helical" evidence="8">
    <location>
        <begin position="42"/>
        <end position="62"/>
    </location>
</feature>
<dbReference type="Proteomes" id="UP001500218">
    <property type="component" value="Unassembled WGS sequence"/>
</dbReference>
<feature type="transmembrane region" description="Helical" evidence="8">
    <location>
        <begin position="141"/>
        <end position="168"/>
    </location>
</feature>
<accession>A0ABP4Z045</accession>
<reference evidence="11" key="1">
    <citation type="journal article" date="2019" name="Int. J. Syst. Evol. Microbiol.">
        <title>The Global Catalogue of Microorganisms (GCM) 10K type strain sequencing project: providing services to taxonomists for standard genome sequencing and annotation.</title>
        <authorList>
            <consortium name="The Broad Institute Genomics Platform"/>
            <consortium name="The Broad Institute Genome Sequencing Center for Infectious Disease"/>
            <person name="Wu L."/>
            <person name="Ma J."/>
        </authorList>
    </citation>
    <scope>NUCLEOTIDE SEQUENCE [LARGE SCALE GENOMIC DNA]</scope>
    <source>
        <strain evidence="11">JCM 13250</strain>
    </source>
</reference>
<keyword evidence="6 8" id="KW-0472">Membrane</keyword>
<keyword evidence="2" id="KW-1003">Cell membrane</keyword>
<keyword evidence="3" id="KW-0808">Transferase</keyword>
<dbReference type="SUPFAM" id="SSF56317">
    <property type="entry name" value="Carbon-nitrogen hydrolase"/>
    <property type="match status" value="1"/>
</dbReference>
<name>A0ABP4Z045_9ACTN</name>
<dbReference type="Pfam" id="PF00795">
    <property type="entry name" value="CN_hydrolase"/>
    <property type="match status" value="1"/>
</dbReference>
<dbReference type="PROSITE" id="PS50263">
    <property type="entry name" value="CN_HYDROLASE"/>
    <property type="match status" value="1"/>
</dbReference>
<evidence type="ECO:0000256" key="6">
    <source>
        <dbReference type="ARBA" id="ARBA00023136"/>
    </source>
</evidence>
<evidence type="ECO:0000256" key="8">
    <source>
        <dbReference type="SAM" id="Phobius"/>
    </source>
</evidence>
<keyword evidence="4 8" id="KW-0812">Transmembrane</keyword>
<dbReference type="Pfam" id="PF20154">
    <property type="entry name" value="LNT_N"/>
    <property type="match status" value="1"/>
</dbReference>
<evidence type="ECO:0000313" key="11">
    <source>
        <dbReference type="Proteomes" id="UP001500218"/>
    </source>
</evidence>
<evidence type="ECO:0000256" key="2">
    <source>
        <dbReference type="ARBA" id="ARBA00022475"/>
    </source>
</evidence>
<evidence type="ECO:0000259" key="9">
    <source>
        <dbReference type="PROSITE" id="PS50263"/>
    </source>
</evidence>
<dbReference type="RefSeq" id="WP_344140348.1">
    <property type="nucleotide sequence ID" value="NZ_BAAALT010000296.1"/>
</dbReference>
<dbReference type="InterPro" id="IPR004563">
    <property type="entry name" value="Apolipo_AcylTrfase"/>
</dbReference>
<dbReference type="PANTHER" id="PTHR38686:SF1">
    <property type="entry name" value="APOLIPOPROTEIN N-ACYLTRANSFERASE"/>
    <property type="match status" value="1"/>
</dbReference>
<sequence>MEGLIAAVVAGLLWRAYGLRPGAVAVWLAPLPLLLVAPRVAWPVAVGAAALAWLIGQSGMWTYYTRDIQIPRPVVAAMFLAGAAGAAATVGLARAHLVAGHAVLGAFAAPVAWAAMEFLIARWSPHGAWSSLAYSQADHPLALQVAAVTGVWGVTAQLLLPASAVAALVASREWAAVVPAVVLLVVLATHAYWRTRRHTPGRTLRVGLVAVDGPDLPVPLVEAEGADLVRRYVEGARGLVERRADVVVLPEAVWTIDGDDRLKPFAGLGAPVVVGAIRVDQNGSVNAAVIHADGPPVEYHKQHLLPGLESAHRPGRDLVLLPGEPTVGVAICKDLDFPALARAYRRAGAAALLVPAWDFARDGWLHSRMAVLRGVEAGLAVARVARRGRATVSDATGRVLAETDTMAGAVLDAELPLDAAPTPYARWGDWFGWACVAATVALMVAA</sequence>
<keyword evidence="11" id="KW-1185">Reference proteome</keyword>
<comment type="subcellular location">
    <subcellularLocation>
        <location evidence="1">Cell membrane</location>
        <topology evidence="1">Multi-pass membrane protein</topology>
    </subcellularLocation>
</comment>
<dbReference type="InterPro" id="IPR036526">
    <property type="entry name" value="C-N_Hydrolase_sf"/>
</dbReference>
<comment type="caution">
    <text evidence="10">The sequence shown here is derived from an EMBL/GenBank/DDBJ whole genome shotgun (WGS) entry which is preliminary data.</text>
</comment>
<feature type="transmembrane region" description="Helical" evidence="8">
    <location>
        <begin position="174"/>
        <end position="193"/>
    </location>
</feature>
<protein>
    <submittedName>
        <fullName evidence="10">Apolipoprotein N-acyltransferase</fullName>
    </submittedName>
</protein>
<feature type="domain" description="CN hydrolase" evidence="9">
    <location>
        <begin position="204"/>
        <end position="417"/>
    </location>
</feature>
<dbReference type="PANTHER" id="PTHR38686">
    <property type="entry name" value="APOLIPOPROTEIN N-ACYLTRANSFERASE"/>
    <property type="match status" value="1"/>
</dbReference>
<organism evidence="10 11">
    <name type="scientific">Luedemannella flava</name>
    <dbReference type="NCBI Taxonomy" id="349316"/>
    <lineage>
        <taxon>Bacteria</taxon>
        <taxon>Bacillati</taxon>
        <taxon>Actinomycetota</taxon>
        <taxon>Actinomycetes</taxon>
        <taxon>Micromonosporales</taxon>
        <taxon>Micromonosporaceae</taxon>
        <taxon>Luedemannella</taxon>
    </lineage>
</organism>
<dbReference type="EMBL" id="BAAALT010000296">
    <property type="protein sequence ID" value="GAA1836137.1"/>
    <property type="molecule type" value="Genomic_DNA"/>
</dbReference>
<proteinExistence type="predicted"/>
<evidence type="ECO:0000256" key="7">
    <source>
        <dbReference type="ARBA" id="ARBA00023315"/>
    </source>
</evidence>
<evidence type="ECO:0000256" key="1">
    <source>
        <dbReference type="ARBA" id="ARBA00004651"/>
    </source>
</evidence>
<feature type="transmembrane region" description="Helical" evidence="8">
    <location>
        <begin position="74"/>
        <end position="93"/>
    </location>
</feature>
<keyword evidence="7" id="KW-0012">Acyltransferase</keyword>
<evidence type="ECO:0000256" key="4">
    <source>
        <dbReference type="ARBA" id="ARBA00022692"/>
    </source>
</evidence>
<dbReference type="Gene3D" id="3.60.110.10">
    <property type="entry name" value="Carbon-nitrogen hydrolase"/>
    <property type="match status" value="1"/>
</dbReference>
<feature type="transmembrane region" description="Helical" evidence="8">
    <location>
        <begin position="99"/>
        <end position="120"/>
    </location>
</feature>
<dbReference type="InterPro" id="IPR003010">
    <property type="entry name" value="C-N_Hydrolase"/>
</dbReference>